<organism evidence="9 10">
    <name type="scientific">Aliibacillus thermotolerans</name>
    <dbReference type="NCBI Taxonomy" id="1834418"/>
    <lineage>
        <taxon>Bacteria</taxon>
        <taxon>Bacillati</taxon>
        <taxon>Bacillota</taxon>
        <taxon>Bacilli</taxon>
        <taxon>Bacillales</taxon>
        <taxon>Bacillaceae</taxon>
        <taxon>Aliibacillus</taxon>
    </lineage>
</organism>
<keyword evidence="4 8" id="KW-0479">Metal-binding</keyword>
<protein>
    <recommendedName>
        <fullName evidence="3 8">6-carboxy-5,6,7,8-tetrahydropterin synthase</fullName>
        <ecNumber evidence="8">4.-.-.-</ecNumber>
    </recommendedName>
</protein>
<dbReference type="NCBIfam" id="TIGR03367">
    <property type="entry name" value="queuosine_QueD"/>
    <property type="match status" value="1"/>
</dbReference>
<keyword evidence="8" id="KW-0671">Queuosine biosynthesis</keyword>
<evidence type="ECO:0000256" key="7">
    <source>
        <dbReference type="ARBA" id="ARBA00048807"/>
    </source>
</evidence>
<evidence type="ECO:0000313" key="9">
    <source>
        <dbReference type="EMBL" id="MFC5627802.1"/>
    </source>
</evidence>
<evidence type="ECO:0000256" key="3">
    <source>
        <dbReference type="ARBA" id="ARBA00018141"/>
    </source>
</evidence>
<dbReference type="PIRSF" id="PIRSF006113">
    <property type="entry name" value="PTP_synth"/>
    <property type="match status" value="1"/>
</dbReference>
<dbReference type="GO" id="GO:0070497">
    <property type="term" value="F:6-carboxytetrahydropterin synthase activity"/>
    <property type="evidence" value="ECO:0007669"/>
    <property type="project" value="UniProtKB-EC"/>
</dbReference>
<evidence type="ECO:0000256" key="5">
    <source>
        <dbReference type="ARBA" id="ARBA00022833"/>
    </source>
</evidence>
<comment type="cofactor">
    <cofactor evidence="8">
        <name>Zn(2+)</name>
        <dbReference type="ChEBI" id="CHEBI:29105"/>
    </cofactor>
    <text evidence="8">Binds 1 zinc ion per subunit.</text>
</comment>
<dbReference type="SUPFAM" id="SSF55620">
    <property type="entry name" value="Tetrahydrobiopterin biosynthesis enzymes-like"/>
    <property type="match status" value="1"/>
</dbReference>
<comment type="catalytic activity">
    <reaction evidence="7 8">
        <text>7,8-dihydroneopterin 3'-triphosphate + H2O = 6-carboxy-5,6,7,8-tetrahydropterin + triphosphate + acetaldehyde + 2 H(+)</text>
        <dbReference type="Rhea" id="RHEA:27966"/>
        <dbReference type="ChEBI" id="CHEBI:15343"/>
        <dbReference type="ChEBI" id="CHEBI:15377"/>
        <dbReference type="ChEBI" id="CHEBI:15378"/>
        <dbReference type="ChEBI" id="CHEBI:18036"/>
        <dbReference type="ChEBI" id="CHEBI:58462"/>
        <dbReference type="ChEBI" id="CHEBI:61032"/>
        <dbReference type="EC" id="4.1.2.50"/>
    </reaction>
</comment>
<evidence type="ECO:0000256" key="1">
    <source>
        <dbReference type="ARBA" id="ARBA00005061"/>
    </source>
</evidence>
<name>A0ABW0U2U1_9BACI</name>
<accession>A0ABW0U2U1</accession>
<dbReference type="InterPro" id="IPR038418">
    <property type="entry name" value="6-PTP_synth/QueD_sf"/>
</dbReference>
<dbReference type="InterPro" id="IPR007115">
    <property type="entry name" value="6-PTP_synth/QueD"/>
</dbReference>
<dbReference type="EC" id="4.-.-.-" evidence="8"/>
<keyword evidence="10" id="KW-1185">Reference proteome</keyword>
<evidence type="ECO:0000256" key="8">
    <source>
        <dbReference type="PIRNR" id="PIRNR006113"/>
    </source>
</evidence>
<dbReference type="EMBL" id="JBHSPF010000015">
    <property type="protein sequence ID" value="MFC5627802.1"/>
    <property type="molecule type" value="Genomic_DNA"/>
</dbReference>
<dbReference type="RefSeq" id="WP_270896358.1">
    <property type="nucleotide sequence ID" value="NZ_JBHSPF010000015.1"/>
</dbReference>
<comment type="similarity">
    <text evidence="2 8">Belongs to the PTPS family. QueD subfamily.</text>
</comment>
<gene>
    <name evidence="9" type="primary">queD</name>
    <name evidence="9" type="ORF">ACFPTR_02700</name>
</gene>
<dbReference type="Gene3D" id="3.30.479.10">
    <property type="entry name" value="6-pyruvoyl tetrahydropterin synthase/QueD"/>
    <property type="match status" value="1"/>
</dbReference>
<dbReference type="Proteomes" id="UP001596143">
    <property type="component" value="Unassembled WGS sequence"/>
</dbReference>
<dbReference type="Pfam" id="PF01242">
    <property type="entry name" value="PTPS"/>
    <property type="match status" value="1"/>
</dbReference>
<keyword evidence="6 8" id="KW-0456">Lyase</keyword>
<evidence type="ECO:0000256" key="4">
    <source>
        <dbReference type="ARBA" id="ARBA00022723"/>
    </source>
</evidence>
<evidence type="ECO:0000313" key="10">
    <source>
        <dbReference type="Proteomes" id="UP001596143"/>
    </source>
</evidence>
<sequence>MLHQFYPQVPHDFRYELNKDMHLSAAHFIPAKEAGKCANMHGHTYVINITIAGDTLNETGFLINFQRLKEIVHSRFDHHLLNEDPLFANKEDPNYFPTTEVVARTIWKLVQQELDKEPNQPRCVQVLVRETPTSYVVYRPKKEDFHS</sequence>
<proteinExistence type="inferred from homology"/>
<dbReference type="PANTHER" id="PTHR12589:SF7">
    <property type="entry name" value="6-PYRUVOYL TETRAHYDROBIOPTERIN SYNTHASE"/>
    <property type="match status" value="1"/>
</dbReference>
<comment type="pathway">
    <text evidence="1 8">Purine metabolism; 7-cyano-7-deazaguanine biosynthesis.</text>
</comment>
<reference evidence="10" key="1">
    <citation type="journal article" date="2019" name="Int. J. Syst. Evol. Microbiol.">
        <title>The Global Catalogue of Microorganisms (GCM) 10K type strain sequencing project: providing services to taxonomists for standard genome sequencing and annotation.</title>
        <authorList>
            <consortium name="The Broad Institute Genomics Platform"/>
            <consortium name="The Broad Institute Genome Sequencing Center for Infectious Disease"/>
            <person name="Wu L."/>
            <person name="Ma J."/>
        </authorList>
    </citation>
    <scope>NUCLEOTIDE SEQUENCE [LARGE SCALE GENOMIC DNA]</scope>
    <source>
        <strain evidence="10">CGMCC 1.15790</strain>
    </source>
</reference>
<evidence type="ECO:0000256" key="2">
    <source>
        <dbReference type="ARBA" id="ARBA00008900"/>
    </source>
</evidence>
<keyword evidence="5 8" id="KW-0862">Zinc</keyword>
<dbReference type="PANTHER" id="PTHR12589">
    <property type="entry name" value="PYRUVOYL TETRAHYDROBIOPTERIN SYNTHASE"/>
    <property type="match status" value="1"/>
</dbReference>
<comment type="caution">
    <text evidence="9">The sequence shown here is derived from an EMBL/GenBank/DDBJ whole genome shotgun (WGS) entry which is preliminary data.</text>
</comment>
<evidence type="ECO:0000256" key="6">
    <source>
        <dbReference type="ARBA" id="ARBA00023239"/>
    </source>
</evidence>